<evidence type="ECO:0000313" key="3">
    <source>
        <dbReference type="Proteomes" id="UP000670092"/>
    </source>
</evidence>
<organism evidence="2 3">
    <name type="scientific">Ajellomyces capsulatus</name>
    <name type="common">Darling's disease fungus</name>
    <name type="synonym">Histoplasma capsulatum</name>
    <dbReference type="NCBI Taxonomy" id="5037"/>
    <lineage>
        <taxon>Eukaryota</taxon>
        <taxon>Fungi</taxon>
        <taxon>Dikarya</taxon>
        <taxon>Ascomycota</taxon>
        <taxon>Pezizomycotina</taxon>
        <taxon>Eurotiomycetes</taxon>
        <taxon>Eurotiomycetidae</taxon>
        <taxon>Onygenales</taxon>
        <taxon>Ajellomycetaceae</taxon>
        <taxon>Histoplasma</taxon>
    </lineage>
</organism>
<evidence type="ECO:0000313" key="2">
    <source>
        <dbReference type="EMBL" id="KAG5299852.1"/>
    </source>
</evidence>
<dbReference type="AlphaFoldDB" id="A0A8H8D3U2"/>
<dbReference type="EMBL" id="JAEVHI010000002">
    <property type="protein sequence ID" value="KAG5299852.1"/>
    <property type="molecule type" value="Genomic_DNA"/>
</dbReference>
<sequence length="173" mass="20143">MKIFIFWLSNLNISVFAASHTLINFQYDKDIHDMVYNIQKDTNGFLHLGDDGILRSYDEHNNVLDYRRFNKTHLTTVTNWYSKEGQIHLSTIWKDTDEIEIQKDQIWFPSKELQPFSFSQQSVFSSQPHLALKARDTNVVCSMIDCRTTSLCRGFGCSECFVVDHHKTGICLP</sequence>
<protein>
    <submittedName>
        <fullName evidence="2">Uncharacterized protein</fullName>
    </submittedName>
</protein>
<feature type="chain" id="PRO_5034722243" evidence="1">
    <location>
        <begin position="18"/>
        <end position="173"/>
    </location>
</feature>
<keyword evidence="1" id="KW-0732">Signal</keyword>
<evidence type="ECO:0000256" key="1">
    <source>
        <dbReference type="SAM" id="SignalP"/>
    </source>
</evidence>
<comment type="caution">
    <text evidence="2">The sequence shown here is derived from an EMBL/GenBank/DDBJ whole genome shotgun (WGS) entry which is preliminary data.</text>
</comment>
<accession>A0A8H8D3U2</accession>
<feature type="signal peptide" evidence="1">
    <location>
        <begin position="1"/>
        <end position="17"/>
    </location>
</feature>
<reference evidence="2 3" key="1">
    <citation type="submission" date="2021-01" db="EMBL/GenBank/DDBJ databases">
        <title>Chromosome-level genome assembly of a human fungal pathogen reveals clustering of transcriptionally co-regulated genes.</title>
        <authorList>
            <person name="Voorhies M."/>
            <person name="Cohen S."/>
            <person name="Shea T.P."/>
            <person name="Petrus S."/>
            <person name="Munoz J.F."/>
            <person name="Poplawski S."/>
            <person name="Goldman W.E."/>
            <person name="Michael T."/>
            <person name="Cuomo C.A."/>
            <person name="Sil A."/>
            <person name="Beyhan S."/>
        </authorList>
    </citation>
    <scope>NUCLEOTIDE SEQUENCE [LARGE SCALE GENOMIC DNA]</scope>
    <source>
        <strain evidence="2 3">G184AR</strain>
    </source>
</reference>
<dbReference type="VEuPathDB" id="FungiDB:I7I52_10297"/>
<proteinExistence type="predicted"/>
<name>A0A8H8D3U2_AJECA</name>
<gene>
    <name evidence="2" type="ORF">I7I52_10297</name>
</gene>
<dbReference type="Proteomes" id="UP000670092">
    <property type="component" value="Unassembled WGS sequence"/>
</dbReference>
<dbReference type="OrthoDB" id="4188750at2759"/>